<protein>
    <recommendedName>
        <fullName evidence="2">Endonuclease/exonuclease/phosphatase domain-containing protein</fullName>
    </recommendedName>
</protein>
<reference evidence="1" key="1">
    <citation type="submission" date="2015-11" db="EMBL/GenBank/DDBJ databases">
        <title>De novo transcriptome assembly of four potential Pierce s Disease insect vectors from Arizona vineyards.</title>
        <authorList>
            <person name="Tassone E.E."/>
        </authorList>
    </citation>
    <scope>NUCLEOTIDE SEQUENCE</scope>
</reference>
<dbReference type="InterPro" id="IPR036691">
    <property type="entry name" value="Endo/exonu/phosph_ase_sf"/>
</dbReference>
<name>A0A1B6IEN5_9HEMI</name>
<feature type="non-terminal residue" evidence="1">
    <location>
        <position position="1"/>
    </location>
</feature>
<evidence type="ECO:0008006" key="2">
    <source>
        <dbReference type="Google" id="ProtNLM"/>
    </source>
</evidence>
<accession>A0A1B6IEN5</accession>
<dbReference type="EMBL" id="GECU01022300">
    <property type="protein sequence ID" value="JAS85406.1"/>
    <property type="molecule type" value="Transcribed_RNA"/>
</dbReference>
<sequence>FFSRSNSIGGGVVIMVRKDIKSKTILIPAVQNLLNEKEFECCLSEITVDKFSFILVCVYRSPKQCFVESFLEKFDILCTILHDKFKNIIITGDFNINVLNHDKTYFTFVNILKSYNLDYKV</sequence>
<dbReference type="AlphaFoldDB" id="A0A1B6IEN5"/>
<evidence type="ECO:0000313" key="1">
    <source>
        <dbReference type="EMBL" id="JAS85406.1"/>
    </source>
</evidence>
<dbReference type="PANTHER" id="PTHR33776">
    <property type="entry name" value="ENDO/EXONUCLEASE/PHOSPHATASE DOMAIN-CONTAINING PROTEIN"/>
    <property type="match status" value="1"/>
</dbReference>
<dbReference type="PANTHER" id="PTHR33776:SF4">
    <property type="entry name" value="ENDONUCLEASE_EXONUCLEASE_PHOSPHATASE DOMAIN-CONTAINING PROTEIN"/>
    <property type="match status" value="1"/>
</dbReference>
<dbReference type="Gene3D" id="3.60.10.10">
    <property type="entry name" value="Endonuclease/exonuclease/phosphatase"/>
    <property type="match status" value="1"/>
</dbReference>
<gene>
    <name evidence="1" type="ORF">g.59311</name>
</gene>
<organism evidence="1">
    <name type="scientific">Homalodisca liturata</name>
    <dbReference type="NCBI Taxonomy" id="320908"/>
    <lineage>
        <taxon>Eukaryota</taxon>
        <taxon>Metazoa</taxon>
        <taxon>Ecdysozoa</taxon>
        <taxon>Arthropoda</taxon>
        <taxon>Hexapoda</taxon>
        <taxon>Insecta</taxon>
        <taxon>Pterygota</taxon>
        <taxon>Neoptera</taxon>
        <taxon>Paraneoptera</taxon>
        <taxon>Hemiptera</taxon>
        <taxon>Auchenorrhyncha</taxon>
        <taxon>Membracoidea</taxon>
        <taxon>Cicadellidae</taxon>
        <taxon>Cicadellinae</taxon>
        <taxon>Proconiini</taxon>
        <taxon>Homalodisca</taxon>
    </lineage>
</organism>
<proteinExistence type="predicted"/>
<dbReference type="SUPFAM" id="SSF56219">
    <property type="entry name" value="DNase I-like"/>
    <property type="match status" value="1"/>
</dbReference>
<feature type="non-terminal residue" evidence="1">
    <location>
        <position position="121"/>
    </location>
</feature>